<dbReference type="EMBL" id="BLLK01000062">
    <property type="protein sequence ID" value="GFH58968.1"/>
    <property type="molecule type" value="Genomic_DNA"/>
</dbReference>
<dbReference type="GO" id="GO:0070072">
    <property type="term" value="P:vacuolar proton-transporting V-type ATPase complex assembly"/>
    <property type="evidence" value="ECO:0007669"/>
    <property type="project" value="InterPro"/>
</dbReference>
<sequence>MTETPIIDILCAIEEYNSSHNAASTAYKSALWNLSKARRQKGALGSGYSYCASDVREELRAFATLENSEHDLVDEECTKDTGDVSRTSCSFVLSYADNAKKMKKEIAQEGTTKEETGLRRRKGKSETSTSPSQWVEESAVLEEEERMRTQDPIALFGALPPRDLKMAQIKAKEMLQQYVKAANEARVIMNLIAKHES</sequence>
<keyword evidence="4" id="KW-1185">Reference proteome</keyword>
<feature type="region of interest" description="Disordered" evidence="2">
    <location>
        <begin position="107"/>
        <end position="137"/>
    </location>
</feature>
<name>A0AAD3HDF4_9STRA</name>
<dbReference type="AlphaFoldDB" id="A0AAD3HDF4"/>
<evidence type="ECO:0000256" key="2">
    <source>
        <dbReference type="SAM" id="MobiDB-lite"/>
    </source>
</evidence>
<dbReference type="InterPro" id="IPR040357">
    <property type="entry name" value="Vma22/CCDC115"/>
</dbReference>
<comment type="caution">
    <text evidence="3">The sequence shown here is derived from an EMBL/GenBank/DDBJ whole genome shotgun (WGS) entry which is preliminary data.</text>
</comment>
<evidence type="ECO:0000313" key="4">
    <source>
        <dbReference type="Proteomes" id="UP001054902"/>
    </source>
</evidence>
<evidence type="ECO:0000313" key="3">
    <source>
        <dbReference type="EMBL" id="GFH58968.1"/>
    </source>
</evidence>
<dbReference type="PANTHER" id="PTHR31996">
    <property type="entry name" value="COILED-COIL DOMAIN-CONTAINING PROTEIN 115"/>
    <property type="match status" value="1"/>
</dbReference>
<dbReference type="GO" id="GO:0051082">
    <property type="term" value="F:unfolded protein binding"/>
    <property type="evidence" value="ECO:0007669"/>
    <property type="project" value="TreeGrafter"/>
</dbReference>
<dbReference type="PANTHER" id="PTHR31996:SF2">
    <property type="entry name" value="COILED-COIL DOMAIN-CONTAINING PROTEIN 115"/>
    <property type="match status" value="1"/>
</dbReference>
<dbReference type="Proteomes" id="UP001054902">
    <property type="component" value="Unassembled WGS sequence"/>
</dbReference>
<evidence type="ECO:0000256" key="1">
    <source>
        <dbReference type="ARBA" id="ARBA00093634"/>
    </source>
</evidence>
<feature type="compositionally biased region" description="Basic and acidic residues" evidence="2">
    <location>
        <begin position="107"/>
        <end position="118"/>
    </location>
</feature>
<reference evidence="3 4" key="1">
    <citation type="journal article" date="2021" name="Sci. Rep.">
        <title>The genome of the diatom Chaetoceros tenuissimus carries an ancient integrated fragment of an extant virus.</title>
        <authorList>
            <person name="Hongo Y."/>
            <person name="Kimura K."/>
            <person name="Takaki Y."/>
            <person name="Yoshida Y."/>
            <person name="Baba S."/>
            <person name="Kobayashi G."/>
            <person name="Nagasaki K."/>
            <person name="Hano T."/>
            <person name="Tomaru Y."/>
        </authorList>
    </citation>
    <scope>NUCLEOTIDE SEQUENCE [LARGE SCALE GENOMIC DNA]</scope>
    <source>
        <strain evidence="3 4">NIES-3715</strain>
    </source>
</reference>
<protein>
    <recommendedName>
        <fullName evidence="1">Vacuolar ATPase assembly protein VMA22</fullName>
    </recommendedName>
</protein>
<accession>A0AAD3HDF4</accession>
<dbReference type="Pfam" id="PF21730">
    <property type="entry name" value="Vma22_CCDC115"/>
    <property type="match status" value="1"/>
</dbReference>
<gene>
    <name evidence="3" type="ORF">CTEN210_15444</name>
</gene>
<proteinExistence type="predicted"/>
<feature type="compositionally biased region" description="Polar residues" evidence="2">
    <location>
        <begin position="126"/>
        <end position="135"/>
    </location>
</feature>
<organism evidence="3 4">
    <name type="scientific">Chaetoceros tenuissimus</name>
    <dbReference type="NCBI Taxonomy" id="426638"/>
    <lineage>
        <taxon>Eukaryota</taxon>
        <taxon>Sar</taxon>
        <taxon>Stramenopiles</taxon>
        <taxon>Ochrophyta</taxon>
        <taxon>Bacillariophyta</taxon>
        <taxon>Coscinodiscophyceae</taxon>
        <taxon>Chaetocerotophycidae</taxon>
        <taxon>Chaetocerotales</taxon>
        <taxon>Chaetocerotaceae</taxon>
        <taxon>Chaetoceros</taxon>
    </lineage>
</organism>